<dbReference type="PANTHER" id="PTHR46631">
    <property type="entry name" value="60S RIBOSOMAL PROTEIN L18A-LIKE"/>
    <property type="match status" value="1"/>
</dbReference>
<protein>
    <recommendedName>
        <fullName evidence="4">60S ribosomal protein L18a-like protein</fullName>
    </recommendedName>
</protein>
<evidence type="ECO:0000256" key="1">
    <source>
        <dbReference type="SAM" id="MobiDB-lite"/>
    </source>
</evidence>
<feature type="compositionally biased region" description="Basic residues" evidence="1">
    <location>
        <begin position="36"/>
        <end position="50"/>
    </location>
</feature>
<reference evidence="3" key="1">
    <citation type="submission" date="2023-03" db="UniProtKB">
        <authorList>
            <consortium name="EnsemblPlants"/>
        </authorList>
    </citation>
    <scope>IDENTIFICATION</scope>
</reference>
<evidence type="ECO:0008006" key="4">
    <source>
        <dbReference type="Google" id="ProtNLM"/>
    </source>
</evidence>
<organism evidence="3">
    <name type="scientific">Cucumis melo</name>
    <name type="common">Muskmelon</name>
    <dbReference type="NCBI Taxonomy" id="3656"/>
    <lineage>
        <taxon>Eukaryota</taxon>
        <taxon>Viridiplantae</taxon>
        <taxon>Streptophyta</taxon>
        <taxon>Embryophyta</taxon>
        <taxon>Tracheophyta</taxon>
        <taxon>Spermatophyta</taxon>
        <taxon>Magnoliopsida</taxon>
        <taxon>eudicotyledons</taxon>
        <taxon>Gunneridae</taxon>
        <taxon>Pentapetalae</taxon>
        <taxon>rosids</taxon>
        <taxon>fabids</taxon>
        <taxon>Cucurbitales</taxon>
        <taxon>Cucurbitaceae</taxon>
        <taxon>Benincaseae</taxon>
        <taxon>Cucumis</taxon>
    </lineage>
</organism>
<dbReference type="Gramene" id="MELO3C002714.2.1">
    <property type="protein sequence ID" value="MELO3C002714.2.1"/>
    <property type="gene ID" value="MELO3C002714.2"/>
</dbReference>
<proteinExistence type="predicted"/>
<feature type="region of interest" description="Disordered" evidence="1">
    <location>
        <begin position="20"/>
        <end position="75"/>
    </location>
</feature>
<dbReference type="InterPro" id="IPR044804">
    <property type="entry name" value="Ribosomal_eL20z-like"/>
</dbReference>
<feature type="transmembrane region" description="Helical" evidence="2">
    <location>
        <begin position="200"/>
        <end position="220"/>
    </location>
</feature>
<keyword evidence="2" id="KW-0812">Transmembrane</keyword>
<feature type="transmembrane region" description="Helical" evidence="2">
    <location>
        <begin position="167"/>
        <end position="191"/>
    </location>
</feature>
<dbReference type="AlphaFoldDB" id="A0A9I9CFB3"/>
<evidence type="ECO:0000313" key="3">
    <source>
        <dbReference type="EnsemblPlants" id="MELO3C002714.2.1"/>
    </source>
</evidence>
<dbReference type="PANTHER" id="PTHR46631:SF21">
    <property type="entry name" value="60S RIBOSOMAL PROTEIN L18A-LIKE PROTEIN"/>
    <property type="match status" value="1"/>
</dbReference>
<keyword evidence="2" id="KW-1133">Transmembrane helix</keyword>
<accession>A0A9I9CFB3</accession>
<sequence length="226" mass="25572">QLHFTKIRKHHRLIRNRRHPFSFTPSSVHPPSQLFRRNRRRRELRRRDLRRRLDIQETLSDSSSANNMSGDGKSSVVFGDPHSQYHYGTFQGVANYYTSPPQPQPQPQPQSVVGFPQPVAPPVVSGHQPCYHGHLGYQAVPVQGYAILEGRPFQEARLPCCGIGMGWFLFMIGFFLGGIPWYVGAFIVLFVRVDYREKPGYVACAIASVLAVIAITFGITNGVEPW</sequence>
<dbReference type="EnsemblPlants" id="MELO3C002714.2.1">
    <property type="protein sequence ID" value="MELO3C002714.2.1"/>
    <property type="gene ID" value="MELO3C002714.2"/>
</dbReference>
<feature type="compositionally biased region" description="Polar residues" evidence="1">
    <location>
        <begin position="57"/>
        <end position="69"/>
    </location>
</feature>
<name>A0A9I9CFB3_CUCME</name>
<evidence type="ECO:0000256" key="2">
    <source>
        <dbReference type="SAM" id="Phobius"/>
    </source>
</evidence>
<feature type="region of interest" description="Disordered" evidence="1">
    <location>
        <begin position="96"/>
        <end position="115"/>
    </location>
</feature>
<keyword evidence="2" id="KW-0472">Membrane</keyword>